<dbReference type="GeneID" id="60366992"/>
<dbReference type="Proteomes" id="UP000003879">
    <property type="component" value="Unassembled WGS sequence"/>
</dbReference>
<accession>A0A0E2AU54</accession>
<feature type="coiled-coil region" evidence="1">
    <location>
        <begin position="543"/>
        <end position="605"/>
    </location>
</feature>
<proteinExistence type="predicted"/>
<dbReference type="EMBL" id="AGXN01000005">
    <property type="protein sequence ID" value="EIY99482.1"/>
    <property type="molecule type" value="Genomic_DNA"/>
</dbReference>
<evidence type="ECO:0000256" key="1">
    <source>
        <dbReference type="SAM" id="Coils"/>
    </source>
</evidence>
<dbReference type="PATRIC" id="fig|997883.3.peg.834"/>
<dbReference type="RefSeq" id="WP_005796206.1">
    <property type="nucleotide sequence ID" value="NZ_JH724215.1"/>
</dbReference>
<gene>
    <name evidence="3" type="ORF">HMPREF1056_00783</name>
</gene>
<dbReference type="InterPro" id="IPR007139">
    <property type="entry name" value="DUF349"/>
</dbReference>
<organism evidence="3 4">
    <name type="scientific">Bacteroides fragilis CL07T12C05</name>
    <dbReference type="NCBI Taxonomy" id="997883"/>
    <lineage>
        <taxon>Bacteria</taxon>
        <taxon>Pseudomonadati</taxon>
        <taxon>Bacteroidota</taxon>
        <taxon>Bacteroidia</taxon>
        <taxon>Bacteroidales</taxon>
        <taxon>Bacteroidaceae</taxon>
        <taxon>Bacteroides</taxon>
    </lineage>
</organism>
<feature type="compositionally biased region" description="Acidic residues" evidence="2">
    <location>
        <begin position="25"/>
        <end position="34"/>
    </location>
</feature>
<evidence type="ECO:0000313" key="3">
    <source>
        <dbReference type="EMBL" id="EIY99482.1"/>
    </source>
</evidence>
<evidence type="ECO:0008006" key="5">
    <source>
        <dbReference type="Google" id="ProtNLM"/>
    </source>
</evidence>
<name>A0A0E2AU54_BACFG</name>
<dbReference type="Pfam" id="PF03993">
    <property type="entry name" value="DUF349"/>
    <property type="match status" value="5"/>
</dbReference>
<dbReference type="AlphaFoldDB" id="A0A0E2AU54"/>
<comment type="caution">
    <text evidence="3">The sequence shown here is derived from an EMBL/GenBank/DDBJ whole genome shotgun (WGS) entry which is preliminary data.</text>
</comment>
<feature type="compositionally biased region" description="Basic and acidic residues" evidence="2">
    <location>
        <begin position="14"/>
        <end position="24"/>
    </location>
</feature>
<sequence>MMDSHDTNQPLKQGELEEEKKAVEVSEEITETPAEETIVEKPTENASKLSTKEEVLLRLKEVAQDAENANKQELDGLKQTFYKIHNAEIEAAKKTFVENGGAEEEFIAQPSGVEEEFKSLMAAIKEKRSALAAEIEKQKEENLQVKLSIIEELKELVESPDDANKSYNEFKKLQQQWNEVKLVPQAKVNELWKNYQLHVEKFYDILKLNNEFREYDFKKNLEIKTHLCEAAEKLADEQDVVSAFHQLQKLHQEFRDTGPVAKELRDEIWNRFKAASTAVNRRHQQHFEALKETEQHNLDQKTVICEIVEAIEFDQLKTFAAWETKTQEVIALQNKWKTIGFAPQKMNVKIFERFRKACDEFFKKKGEFFKLLKEGMNANLEKKKALCEKAESLKDSTEWKETAEILTKLQKEWKTIGPVSKKYSDAVWKRFITACDYFFEQKGKATSSQRSVEQENLEKKKAIIARLTAIDETTDADEASKEVRELMKEWNGIGHVPFKEKDRLYKQYHGLIDQLFDRFNISASNKKLSNFKSSIGNIQSGGSQSLYREREKLVRTYENMKNELQTYENNLGFLTTSSKKGNSLLTEINRKVEKLKSDLELVLQKIKVIDESIKEE</sequence>
<evidence type="ECO:0000313" key="4">
    <source>
        <dbReference type="Proteomes" id="UP000003879"/>
    </source>
</evidence>
<feature type="region of interest" description="Disordered" evidence="2">
    <location>
        <begin position="1"/>
        <end position="49"/>
    </location>
</feature>
<evidence type="ECO:0000256" key="2">
    <source>
        <dbReference type="SAM" id="MobiDB-lite"/>
    </source>
</evidence>
<dbReference type="HOGENOM" id="CLU_019817_0_0_10"/>
<protein>
    <recommendedName>
        <fullName evidence="5">DUF349 domain-containing protein</fullName>
    </recommendedName>
</protein>
<reference evidence="3 4" key="1">
    <citation type="submission" date="2012-02" db="EMBL/GenBank/DDBJ databases">
        <title>The Genome Sequence of Bacteroides fragilis CL07T12C05.</title>
        <authorList>
            <consortium name="The Broad Institute Genome Sequencing Platform"/>
            <person name="Earl A."/>
            <person name="Ward D."/>
            <person name="Feldgarden M."/>
            <person name="Gevers D."/>
            <person name="Zitomersky N.L."/>
            <person name="Coyne M.J."/>
            <person name="Comstock L.E."/>
            <person name="Young S.K."/>
            <person name="Zeng Q."/>
            <person name="Gargeya S."/>
            <person name="Fitzgerald M."/>
            <person name="Haas B."/>
            <person name="Abouelleil A."/>
            <person name="Alvarado L."/>
            <person name="Arachchi H.M."/>
            <person name="Berlin A."/>
            <person name="Chapman S.B."/>
            <person name="Gearin G."/>
            <person name="Goldberg J."/>
            <person name="Griggs A."/>
            <person name="Gujja S."/>
            <person name="Hansen M."/>
            <person name="Heiman D."/>
            <person name="Howarth C."/>
            <person name="Larimer J."/>
            <person name="Lui A."/>
            <person name="MacDonald P.J.P."/>
            <person name="McCowen C."/>
            <person name="Montmayeur A."/>
            <person name="Murphy C."/>
            <person name="Neiman D."/>
            <person name="Pearson M."/>
            <person name="Priest M."/>
            <person name="Roberts A."/>
            <person name="Saif S."/>
            <person name="Shea T."/>
            <person name="Sisk P."/>
            <person name="Stolte C."/>
            <person name="Sykes S."/>
            <person name="Wortman J."/>
            <person name="Nusbaum C."/>
            <person name="Birren B."/>
        </authorList>
    </citation>
    <scope>NUCLEOTIDE SEQUENCE [LARGE SCALE GENOMIC DNA]</scope>
    <source>
        <strain evidence="3 4">CL07T12C05</strain>
    </source>
</reference>
<keyword evidence="1" id="KW-0175">Coiled coil</keyword>